<evidence type="ECO:0000256" key="9">
    <source>
        <dbReference type="PROSITE-ProRule" id="PRU10100"/>
    </source>
</evidence>
<comment type="catalytic activity">
    <reaction evidence="5">
        <text>L-asparagine + H2O = L-aspartate + NH4(+)</text>
        <dbReference type="Rhea" id="RHEA:21016"/>
        <dbReference type="ChEBI" id="CHEBI:15377"/>
        <dbReference type="ChEBI" id="CHEBI:28938"/>
        <dbReference type="ChEBI" id="CHEBI:29991"/>
        <dbReference type="ChEBI" id="CHEBI:58048"/>
        <dbReference type="EC" id="3.5.1.1"/>
    </reaction>
</comment>
<evidence type="ECO:0000259" key="11">
    <source>
        <dbReference type="Pfam" id="PF17763"/>
    </source>
</evidence>
<dbReference type="InterPro" id="IPR004550">
    <property type="entry name" value="AsnASE_II"/>
</dbReference>
<dbReference type="AlphaFoldDB" id="A0A1G6HB17"/>
<feature type="binding site" evidence="7">
    <location>
        <begin position="88"/>
        <end position="89"/>
    </location>
    <ligand>
        <name>substrate</name>
    </ligand>
</feature>
<dbReference type="InterPro" id="IPR027474">
    <property type="entry name" value="L-asparaginase_N"/>
</dbReference>
<dbReference type="SUPFAM" id="SSF53774">
    <property type="entry name" value="Glutaminase/Asparaginase"/>
    <property type="match status" value="1"/>
</dbReference>
<dbReference type="Gene3D" id="3.40.50.1170">
    <property type="entry name" value="L-asparaginase, N-terminal domain"/>
    <property type="match status" value="1"/>
</dbReference>
<dbReference type="PIRSF" id="PIRSF001220">
    <property type="entry name" value="L-ASNase_gatD"/>
    <property type="match status" value="1"/>
</dbReference>
<proteinExistence type="inferred from homology"/>
<dbReference type="EC" id="3.5.1.1" evidence="3"/>
<accession>A0A1G6HB17</accession>
<dbReference type="InterPro" id="IPR020827">
    <property type="entry name" value="Asparaginase/glutaminase_AS1"/>
</dbReference>
<evidence type="ECO:0000256" key="7">
    <source>
        <dbReference type="PIRSR" id="PIRSR001220-2"/>
    </source>
</evidence>
<feature type="active site" description="O-isoaspartyl threonine intermediate" evidence="6">
    <location>
        <position position="12"/>
    </location>
</feature>
<name>A0A1G6HB17_9BACI</name>
<evidence type="ECO:0000313" key="13">
    <source>
        <dbReference type="Proteomes" id="UP000242949"/>
    </source>
</evidence>
<feature type="active site" evidence="9">
    <location>
        <position position="88"/>
    </location>
</feature>
<dbReference type="InterPro" id="IPR040919">
    <property type="entry name" value="Asparaginase_C"/>
</dbReference>
<evidence type="ECO:0000256" key="8">
    <source>
        <dbReference type="PROSITE-ProRule" id="PRU10099"/>
    </source>
</evidence>
<dbReference type="InterPro" id="IPR037152">
    <property type="entry name" value="L-asparaginase_N_sf"/>
</dbReference>
<dbReference type="PANTHER" id="PTHR11707">
    <property type="entry name" value="L-ASPARAGINASE"/>
    <property type="match status" value="1"/>
</dbReference>
<dbReference type="Pfam" id="PF00710">
    <property type="entry name" value="Asparaginase"/>
    <property type="match status" value="1"/>
</dbReference>
<dbReference type="PROSITE" id="PS00917">
    <property type="entry name" value="ASN_GLN_ASE_2"/>
    <property type="match status" value="1"/>
</dbReference>
<evidence type="ECO:0000256" key="1">
    <source>
        <dbReference type="ARBA" id="ARBA00010518"/>
    </source>
</evidence>
<dbReference type="SFLD" id="SFLDS00057">
    <property type="entry name" value="Glutaminase/Asparaginase"/>
    <property type="match status" value="1"/>
</dbReference>
<dbReference type="Proteomes" id="UP000242949">
    <property type="component" value="Unassembled WGS sequence"/>
</dbReference>
<dbReference type="InterPro" id="IPR027475">
    <property type="entry name" value="Asparaginase/glutaminase_AS2"/>
</dbReference>
<dbReference type="InterPro" id="IPR036152">
    <property type="entry name" value="Asp/glu_Ase-like_sf"/>
</dbReference>
<evidence type="ECO:0000313" key="12">
    <source>
        <dbReference type="EMBL" id="SDB91497.1"/>
    </source>
</evidence>
<protein>
    <recommendedName>
        <fullName evidence="3">asparaginase</fullName>
        <ecNumber evidence="3">3.5.1.1</ecNumber>
    </recommendedName>
</protein>
<evidence type="ECO:0000256" key="2">
    <source>
        <dbReference type="ARBA" id="ARBA00011881"/>
    </source>
</evidence>
<evidence type="ECO:0000256" key="3">
    <source>
        <dbReference type="ARBA" id="ARBA00012920"/>
    </source>
</evidence>
<evidence type="ECO:0000256" key="4">
    <source>
        <dbReference type="ARBA" id="ARBA00022801"/>
    </source>
</evidence>
<gene>
    <name evidence="12" type="ORF">SAMN05421734_102441</name>
</gene>
<dbReference type="Pfam" id="PF17763">
    <property type="entry name" value="Asparaginase_C"/>
    <property type="match status" value="1"/>
</dbReference>
<feature type="active site" evidence="8">
    <location>
        <position position="12"/>
    </location>
</feature>
<organism evidence="12 13">
    <name type="scientific">Pelagirhabdus alkalitolerans</name>
    <dbReference type="NCBI Taxonomy" id="1612202"/>
    <lineage>
        <taxon>Bacteria</taxon>
        <taxon>Bacillati</taxon>
        <taxon>Bacillota</taxon>
        <taxon>Bacilli</taxon>
        <taxon>Bacillales</taxon>
        <taxon>Bacillaceae</taxon>
        <taxon>Pelagirhabdus</taxon>
    </lineage>
</organism>
<evidence type="ECO:0000259" key="10">
    <source>
        <dbReference type="Pfam" id="PF00710"/>
    </source>
</evidence>
<dbReference type="OrthoDB" id="9788068at2"/>
<dbReference type="EMBL" id="FMYI01000002">
    <property type="protein sequence ID" value="SDB91497.1"/>
    <property type="molecule type" value="Genomic_DNA"/>
</dbReference>
<comment type="similarity">
    <text evidence="1">Belongs to the asparaginase 1 family.</text>
</comment>
<comment type="subunit">
    <text evidence="2">Homotetramer.</text>
</comment>
<sequence>MKKIMIIHTGGTIAMEDHAEEGTIMTKDKHPLTQHLNHLQTFASISEHYLLDLPSPQMTPKEMLRIGQTIQELVEAGLYDGVVITHGTDTLEETAYFLDLYLNNDIPVVLTGAMRSSNEIGSDGLYNLISSIRVASDPDSKHKGVLVVMNDDIHTAPVVTKTSTSNVATFQSPQFGPIGMITKEDIYYYQTRLTFEHISFDHVSKVVPLLKVYAGMEPSFISAVMAAEIDGLVIEAFGQGNVPIALADQIDQLIERDIPVVIVSRSFKGNVQPTYAYVGGGKQLKDKGVFFEKRLSGPKARIRLLALLASGCDRTALKQKLCP</sequence>
<dbReference type="Gene3D" id="3.40.50.40">
    <property type="match status" value="1"/>
</dbReference>
<dbReference type="PROSITE" id="PS00144">
    <property type="entry name" value="ASN_GLN_ASE_1"/>
    <property type="match status" value="1"/>
</dbReference>
<dbReference type="SMART" id="SM00870">
    <property type="entry name" value="Asparaginase"/>
    <property type="match status" value="1"/>
</dbReference>
<feature type="domain" description="L-asparaginase N-terminal" evidence="10">
    <location>
        <begin position="3"/>
        <end position="191"/>
    </location>
</feature>
<feature type="binding site" evidence="7">
    <location>
        <position position="55"/>
    </location>
    <ligand>
        <name>substrate</name>
    </ligand>
</feature>
<dbReference type="PANTHER" id="PTHR11707:SF28">
    <property type="entry name" value="60 KDA LYSOPHOSPHOLIPASE"/>
    <property type="match status" value="1"/>
</dbReference>
<feature type="domain" description="Asparaginase/glutaminase C-terminal" evidence="11">
    <location>
        <begin position="207"/>
        <end position="319"/>
    </location>
</feature>
<dbReference type="STRING" id="1612202.SAMN05421734_102441"/>
<dbReference type="PRINTS" id="PR00139">
    <property type="entry name" value="ASNGLNASE"/>
</dbReference>
<dbReference type="FunFam" id="3.40.50.1170:FF:000001">
    <property type="entry name" value="L-asparaginase 2"/>
    <property type="match status" value="1"/>
</dbReference>
<dbReference type="InterPro" id="IPR006034">
    <property type="entry name" value="Asparaginase/glutaminase-like"/>
</dbReference>
<keyword evidence="13" id="KW-1185">Reference proteome</keyword>
<dbReference type="RefSeq" id="WP_090793647.1">
    <property type="nucleotide sequence ID" value="NZ_FMYI01000002.1"/>
</dbReference>
<dbReference type="FunFam" id="3.40.50.40:FF:000003">
    <property type="entry name" value="L-asparaginase 2"/>
    <property type="match status" value="1"/>
</dbReference>
<dbReference type="PIRSF" id="PIRSF500176">
    <property type="entry name" value="L_ASNase"/>
    <property type="match status" value="1"/>
</dbReference>
<dbReference type="InterPro" id="IPR027473">
    <property type="entry name" value="L-asparaginase_C"/>
</dbReference>
<dbReference type="CDD" id="cd08964">
    <property type="entry name" value="L-asparaginase_II"/>
    <property type="match status" value="1"/>
</dbReference>
<evidence type="ECO:0000256" key="5">
    <source>
        <dbReference type="ARBA" id="ARBA00049366"/>
    </source>
</evidence>
<keyword evidence="4" id="KW-0378">Hydrolase</keyword>
<dbReference type="PROSITE" id="PS51732">
    <property type="entry name" value="ASN_GLN_ASE_3"/>
    <property type="match status" value="1"/>
</dbReference>
<dbReference type="GO" id="GO:0006528">
    <property type="term" value="P:asparagine metabolic process"/>
    <property type="evidence" value="ECO:0007669"/>
    <property type="project" value="InterPro"/>
</dbReference>
<reference evidence="13" key="1">
    <citation type="submission" date="2016-09" db="EMBL/GenBank/DDBJ databases">
        <authorList>
            <person name="Varghese N."/>
            <person name="Submissions S."/>
        </authorList>
    </citation>
    <scope>NUCLEOTIDE SEQUENCE [LARGE SCALE GENOMIC DNA]</scope>
    <source>
        <strain evidence="13">S5</strain>
    </source>
</reference>
<evidence type="ECO:0000256" key="6">
    <source>
        <dbReference type="PIRSR" id="PIRSR001220-1"/>
    </source>
</evidence>
<dbReference type="GO" id="GO:0004067">
    <property type="term" value="F:asparaginase activity"/>
    <property type="evidence" value="ECO:0007669"/>
    <property type="project" value="UniProtKB-UniRule"/>
</dbReference>